<sequence>MHTKAQLIEIGRHYFDDKNVNVMFATPDGNFFYENCKSYADSHAKSRKIELFEIKREDLAEEAPAEKEEVKGGEPKTGETDDLAELRKEAKKLKIKGSHLMGEKRLIEEIELKNK</sequence>
<organism evidence="2">
    <name type="scientific">marine sediment metagenome</name>
    <dbReference type="NCBI Taxonomy" id="412755"/>
    <lineage>
        <taxon>unclassified sequences</taxon>
        <taxon>metagenomes</taxon>
        <taxon>ecological metagenomes</taxon>
    </lineage>
</organism>
<evidence type="ECO:0000313" key="2">
    <source>
        <dbReference type="EMBL" id="KKM96381.1"/>
    </source>
</evidence>
<protein>
    <submittedName>
        <fullName evidence="2">Uncharacterized protein</fullName>
    </submittedName>
</protein>
<gene>
    <name evidence="2" type="ORF">LCGC14_1178730</name>
</gene>
<dbReference type="AlphaFoldDB" id="A0A0F9MAL9"/>
<evidence type="ECO:0000256" key="1">
    <source>
        <dbReference type="SAM" id="MobiDB-lite"/>
    </source>
</evidence>
<reference evidence="2" key="1">
    <citation type="journal article" date="2015" name="Nature">
        <title>Complex archaea that bridge the gap between prokaryotes and eukaryotes.</title>
        <authorList>
            <person name="Spang A."/>
            <person name="Saw J.H."/>
            <person name="Jorgensen S.L."/>
            <person name="Zaremba-Niedzwiedzka K."/>
            <person name="Martijn J."/>
            <person name="Lind A.E."/>
            <person name="van Eijk R."/>
            <person name="Schleper C."/>
            <person name="Guy L."/>
            <person name="Ettema T.J."/>
        </authorList>
    </citation>
    <scope>NUCLEOTIDE SEQUENCE</scope>
</reference>
<dbReference type="EMBL" id="LAZR01005889">
    <property type="protein sequence ID" value="KKM96381.1"/>
    <property type="molecule type" value="Genomic_DNA"/>
</dbReference>
<comment type="caution">
    <text evidence="2">The sequence shown here is derived from an EMBL/GenBank/DDBJ whole genome shotgun (WGS) entry which is preliminary data.</text>
</comment>
<name>A0A0F9MAL9_9ZZZZ</name>
<proteinExistence type="predicted"/>
<feature type="region of interest" description="Disordered" evidence="1">
    <location>
        <begin position="62"/>
        <end position="84"/>
    </location>
</feature>
<accession>A0A0F9MAL9</accession>